<dbReference type="Proteomes" id="UP000694005">
    <property type="component" value="Chromosome A03"/>
</dbReference>
<protein>
    <recommendedName>
        <fullName evidence="3">RNase H type-1 domain-containing protein</fullName>
    </recommendedName>
</protein>
<accession>A0A3P5ZLH3</accession>
<dbReference type="EMBL" id="LR031571">
    <property type="protein sequence ID" value="VDC76314.1"/>
    <property type="molecule type" value="Genomic_DNA"/>
</dbReference>
<reference evidence="2" key="1">
    <citation type="submission" date="2018-11" db="EMBL/GenBank/DDBJ databases">
        <authorList>
            <consortium name="Genoscope - CEA"/>
            <person name="William W."/>
        </authorList>
    </citation>
    <scope>NUCLEOTIDE SEQUENCE</scope>
</reference>
<evidence type="ECO:0000313" key="1">
    <source>
        <dbReference type="EMBL" id="CAG7885616.1"/>
    </source>
</evidence>
<dbReference type="EMBL" id="LS974619">
    <property type="protein sequence ID" value="CAG7885616.1"/>
    <property type="molecule type" value="Genomic_DNA"/>
</dbReference>
<proteinExistence type="predicted"/>
<name>A0A3P5ZLH3_BRACM</name>
<dbReference type="Gramene" id="A03p69590.2_BraZ1">
    <property type="protein sequence ID" value="A03p69590.2_BraZ1.CDS.1"/>
    <property type="gene ID" value="A03g69590.2_BraZ1"/>
</dbReference>
<gene>
    <name evidence="2" type="ORF">BRAA01T02816Z</name>
    <name evidence="1" type="ORF">BRAPAZ1V2_A03P69590.2</name>
</gene>
<evidence type="ECO:0008006" key="3">
    <source>
        <dbReference type="Google" id="ProtNLM"/>
    </source>
</evidence>
<evidence type="ECO:0000313" key="2">
    <source>
        <dbReference type="EMBL" id="VDC76314.1"/>
    </source>
</evidence>
<sequence length="86" mass="10201">MATQNYIPREYALHSEMEALRWAMESMLQHCQSFGMDCKDLIAMINDPHVWPSFATELEKIETLKTCFRILRLLIFSERSTRFQIS</sequence>
<dbReference type="AlphaFoldDB" id="A0A3P5ZLH3"/>
<organism evidence="2">
    <name type="scientific">Brassica campestris</name>
    <name type="common">Field mustard</name>
    <dbReference type="NCBI Taxonomy" id="3711"/>
    <lineage>
        <taxon>Eukaryota</taxon>
        <taxon>Viridiplantae</taxon>
        <taxon>Streptophyta</taxon>
        <taxon>Embryophyta</taxon>
        <taxon>Tracheophyta</taxon>
        <taxon>Spermatophyta</taxon>
        <taxon>Magnoliopsida</taxon>
        <taxon>eudicotyledons</taxon>
        <taxon>Gunneridae</taxon>
        <taxon>Pentapetalae</taxon>
        <taxon>rosids</taxon>
        <taxon>malvids</taxon>
        <taxon>Brassicales</taxon>
        <taxon>Brassicaceae</taxon>
        <taxon>Brassiceae</taxon>
        <taxon>Brassica</taxon>
    </lineage>
</organism>